<sequence>MKVFAILAVLTPVILAAPLTAAEDPGCTREALLEAADAYVTAQTEGTLDALADLLADEWIYWEDNKEIDPSKAVLTTKSLKIDHQRSIADVVECASYTELISADPSNPYVIGTQIRHGSDFKITKIDSVASTKNSWLFDSAKTLDYAVKEDWFEIPESDRDDRDVIKAAGDAYMDIWSNATAAAAVPWGVPCTRLEGSAYTGRGTPQDSCEVGLPSNHNQAPNSNRRYVVDEVMGSVNILCVWEHMMNAADSHEFRLEKGKLRYVHTMTPGIQARDLPQETKSCN</sequence>
<dbReference type="VEuPathDB" id="FungiDB:SAPIO_CDS1223"/>
<dbReference type="Proteomes" id="UP000028545">
    <property type="component" value="Unassembled WGS sequence"/>
</dbReference>
<feature type="signal peptide" evidence="1">
    <location>
        <begin position="1"/>
        <end position="16"/>
    </location>
</feature>
<gene>
    <name evidence="3" type="ORF">SAPIO_CDS1223</name>
</gene>
<proteinExistence type="predicted"/>
<dbReference type="RefSeq" id="XP_016645660.1">
    <property type="nucleotide sequence ID" value="XM_016784544.1"/>
</dbReference>
<dbReference type="OMA" id="SCKPGIP"/>
<protein>
    <recommendedName>
        <fullName evidence="2">DUF8021 domain-containing protein</fullName>
    </recommendedName>
</protein>
<dbReference type="OrthoDB" id="3504677at2759"/>
<evidence type="ECO:0000256" key="1">
    <source>
        <dbReference type="SAM" id="SignalP"/>
    </source>
</evidence>
<dbReference type="HOGENOM" id="CLU_067389_0_0_1"/>
<dbReference type="InterPro" id="IPR058334">
    <property type="entry name" value="DUF8021"/>
</dbReference>
<evidence type="ECO:0000313" key="4">
    <source>
        <dbReference type="Proteomes" id="UP000028545"/>
    </source>
</evidence>
<accession>A0A084GEU9</accession>
<comment type="caution">
    <text evidence="3">The sequence shown here is derived from an EMBL/GenBank/DDBJ whole genome shotgun (WGS) entry which is preliminary data.</text>
</comment>
<dbReference type="GeneID" id="27720295"/>
<dbReference type="Pfam" id="PF26061">
    <property type="entry name" value="DUF8021"/>
    <property type="match status" value="1"/>
</dbReference>
<dbReference type="EMBL" id="JOWA01000055">
    <property type="protein sequence ID" value="KEZ45861.1"/>
    <property type="molecule type" value="Genomic_DNA"/>
</dbReference>
<keyword evidence="1" id="KW-0732">Signal</keyword>
<reference evidence="3 4" key="1">
    <citation type="journal article" date="2014" name="Genome Announc.">
        <title>Draft genome sequence of the pathogenic fungus Scedosporium apiospermum.</title>
        <authorList>
            <person name="Vandeputte P."/>
            <person name="Ghamrawi S."/>
            <person name="Rechenmann M."/>
            <person name="Iltis A."/>
            <person name="Giraud S."/>
            <person name="Fleury M."/>
            <person name="Thornton C."/>
            <person name="Delhaes L."/>
            <person name="Meyer W."/>
            <person name="Papon N."/>
            <person name="Bouchara J.P."/>
        </authorList>
    </citation>
    <scope>NUCLEOTIDE SEQUENCE [LARGE SCALE GENOMIC DNA]</scope>
    <source>
        <strain evidence="3 4">IHEM 14462</strain>
    </source>
</reference>
<feature type="domain" description="DUF8021" evidence="2">
    <location>
        <begin position="160"/>
        <end position="269"/>
    </location>
</feature>
<evidence type="ECO:0000313" key="3">
    <source>
        <dbReference type="EMBL" id="KEZ45861.1"/>
    </source>
</evidence>
<evidence type="ECO:0000259" key="2">
    <source>
        <dbReference type="Pfam" id="PF26061"/>
    </source>
</evidence>
<dbReference type="KEGG" id="sapo:SAPIO_CDS1223"/>
<keyword evidence="4" id="KW-1185">Reference proteome</keyword>
<dbReference type="AlphaFoldDB" id="A0A084GEU9"/>
<name>A0A084GEU9_PSEDA</name>
<feature type="chain" id="PRO_5001775771" description="DUF8021 domain-containing protein" evidence="1">
    <location>
        <begin position="17"/>
        <end position="285"/>
    </location>
</feature>
<organism evidence="3 4">
    <name type="scientific">Pseudallescheria apiosperma</name>
    <name type="common">Scedosporium apiospermum</name>
    <dbReference type="NCBI Taxonomy" id="563466"/>
    <lineage>
        <taxon>Eukaryota</taxon>
        <taxon>Fungi</taxon>
        <taxon>Dikarya</taxon>
        <taxon>Ascomycota</taxon>
        <taxon>Pezizomycotina</taxon>
        <taxon>Sordariomycetes</taxon>
        <taxon>Hypocreomycetidae</taxon>
        <taxon>Microascales</taxon>
        <taxon>Microascaceae</taxon>
        <taxon>Scedosporium</taxon>
    </lineage>
</organism>